<reference evidence="2 3" key="1">
    <citation type="submission" date="2021-01" db="EMBL/GenBank/DDBJ databases">
        <title>Whole genome shotgun sequence of Actinoplanes deccanensis NBRC 13994.</title>
        <authorList>
            <person name="Komaki H."/>
            <person name="Tamura T."/>
        </authorList>
    </citation>
    <scope>NUCLEOTIDE SEQUENCE [LARGE SCALE GENOMIC DNA]</scope>
    <source>
        <strain evidence="2 3">NBRC 13994</strain>
    </source>
</reference>
<keyword evidence="1" id="KW-0812">Transmembrane</keyword>
<feature type="transmembrane region" description="Helical" evidence="1">
    <location>
        <begin position="75"/>
        <end position="94"/>
    </location>
</feature>
<feature type="transmembrane region" description="Helical" evidence="1">
    <location>
        <begin position="127"/>
        <end position="144"/>
    </location>
</feature>
<feature type="transmembrane region" description="Helical" evidence="1">
    <location>
        <begin position="212"/>
        <end position="230"/>
    </location>
</feature>
<name>A0ABQ3YLC6_9ACTN</name>
<dbReference type="EMBL" id="BOMI01000207">
    <property type="protein sequence ID" value="GID80806.1"/>
    <property type="molecule type" value="Genomic_DNA"/>
</dbReference>
<gene>
    <name evidence="2" type="ORF">Ade02nite_94470</name>
</gene>
<sequence length="332" mass="34832">MNAGKAGAPAVRAWARRLVVVLLAGGSIAALLADLYGVAPMHVVFWLVSVPTMVALAVAGSLPRVDPELRARIRAGAVGGLAGVVGYDVVRVPFALAGQRVFAPIETYGLLIADASSSSPLTSTLGWLYHLSNGVTFGIAYAAVAARRPVLWAVAWGLFLETVALLSPFAERYGISGRPVPIAIAYAAHVFYGWPLGRLVRDLDRTTTALGRRGVAASLTVAVAVVLAWHRPWNAPPGPPPAEQRPATVVGPPADEPVTVVRVDRFDPEWLRIRPGGCAVVDNRSAVGYTDPAGAMPAGVRSPLCFGTAGIYRIRLGTRPYSGGFVYVDGVG</sequence>
<feature type="transmembrane region" description="Helical" evidence="1">
    <location>
        <begin position="43"/>
        <end position="63"/>
    </location>
</feature>
<evidence type="ECO:0000313" key="3">
    <source>
        <dbReference type="Proteomes" id="UP000609879"/>
    </source>
</evidence>
<feature type="transmembrane region" description="Helical" evidence="1">
    <location>
        <begin position="182"/>
        <end position="200"/>
    </location>
</feature>
<protein>
    <submittedName>
        <fullName evidence="2">Uncharacterized protein</fullName>
    </submittedName>
</protein>
<dbReference type="RefSeq" id="WP_203778015.1">
    <property type="nucleotide sequence ID" value="NZ_BAAABO010000062.1"/>
</dbReference>
<keyword evidence="1" id="KW-0472">Membrane</keyword>
<evidence type="ECO:0000313" key="2">
    <source>
        <dbReference type="EMBL" id="GID80806.1"/>
    </source>
</evidence>
<accession>A0ABQ3YLC6</accession>
<evidence type="ECO:0000256" key="1">
    <source>
        <dbReference type="SAM" id="Phobius"/>
    </source>
</evidence>
<proteinExistence type="predicted"/>
<comment type="caution">
    <text evidence="2">The sequence shown here is derived from an EMBL/GenBank/DDBJ whole genome shotgun (WGS) entry which is preliminary data.</text>
</comment>
<organism evidence="2 3">
    <name type="scientific">Paractinoplanes deccanensis</name>
    <dbReference type="NCBI Taxonomy" id="113561"/>
    <lineage>
        <taxon>Bacteria</taxon>
        <taxon>Bacillati</taxon>
        <taxon>Actinomycetota</taxon>
        <taxon>Actinomycetes</taxon>
        <taxon>Micromonosporales</taxon>
        <taxon>Micromonosporaceae</taxon>
        <taxon>Paractinoplanes</taxon>
    </lineage>
</organism>
<keyword evidence="3" id="KW-1185">Reference proteome</keyword>
<dbReference type="Proteomes" id="UP000609879">
    <property type="component" value="Unassembled WGS sequence"/>
</dbReference>
<keyword evidence="1" id="KW-1133">Transmembrane helix</keyword>
<feature type="transmembrane region" description="Helical" evidence="1">
    <location>
        <begin position="151"/>
        <end position="170"/>
    </location>
</feature>